<comment type="pathway">
    <text evidence="3">Protein modification; protein ubiquitination.</text>
</comment>
<dbReference type="EMBL" id="GL433839">
    <property type="protein sequence ID" value="EFN57802.1"/>
    <property type="molecule type" value="Genomic_DNA"/>
</dbReference>
<dbReference type="PROSITE" id="PS51698">
    <property type="entry name" value="U_BOX"/>
    <property type="match status" value="1"/>
</dbReference>
<evidence type="ECO:0000256" key="6">
    <source>
        <dbReference type="ARBA" id="ARBA00022490"/>
    </source>
</evidence>
<dbReference type="InterPro" id="IPR045132">
    <property type="entry name" value="UBE4"/>
</dbReference>
<comment type="similarity">
    <text evidence="4">Belongs to the ubiquitin conjugation factor E4 family.</text>
</comment>
<proteinExistence type="inferred from homology"/>
<dbReference type="SUPFAM" id="SSF57850">
    <property type="entry name" value="RING/U-box"/>
    <property type="match status" value="1"/>
</dbReference>
<evidence type="ECO:0000256" key="3">
    <source>
        <dbReference type="ARBA" id="ARBA00004906"/>
    </source>
</evidence>
<dbReference type="SMART" id="SM00504">
    <property type="entry name" value="Ubox"/>
    <property type="match status" value="1"/>
</dbReference>
<feature type="non-terminal residue" evidence="10">
    <location>
        <position position="68"/>
    </location>
</feature>
<evidence type="ECO:0000256" key="1">
    <source>
        <dbReference type="ARBA" id="ARBA00000900"/>
    </source>
</evidence>
<sequence>PLATAALQDPVLLPDSRTTLDRSTIERHLMSSSTDPFSRAPLSKEQLISNHELRQQIEAWLQQHPHHS</sequence>
<dbReference type="UniPathway" id="UPA00143"/>
<accession>E1Z9M2</accession>
<gene>
    <name evidence="10" type="ORF">CHLNCDRAFT_15442</name>
</gene>
<dbReference type="GO" id="GO:0000151">
    <property type="term" value="C:ubiquitin ligase complex"/>
    <property type="evidence" value="ECO:0007669"/>
    <property type="project" value="InterPro"/>
</dbReference>
<dbReference type="KEGG" id="cvr:CHLNCDRAFT_15442"/>
<evidence type="ECO:0000313" key="10">
    <source>
        <dbReference type="EMBL" id="EFN57802.1"/>
    </source>
</evidence>
<feature type="non-terminal residue" evidence="10">
    <location>
        <position position="1"/>
    </location>
</feature>
<keyword evidence="11" id="KW-1185">Reference proteome</keyword>
<dbReference type="GO" id="GO:0034450">
    <property type="term" value="F:ubiquitin-ubiquitin ligase activity"/>
    <property type="evidence" value="ECO:0007669"/>
    <property type="project" value="InterPro"/>
</dbReference>
<reference evidence="10 11" key="1">
    <citation type="journal article" date="2010" name="Plant Cell">
        <title>The Chlorella variabilis NC64A genome reveals adaptation to photosymbiosis, coevolution with viruses, and cryptic sex.</title>
        <authorList>
            <person name="Blanc G."/>
            <person name="Duncan G."/>
            <person name="Agarkova I."/>
            <person name="Borodovsky M."/>
            <person name="Gurnon J."/>
            <person name="Kuo A."/>
            <person name="Lindquist E."/>
            <person name="Lucas S."/>
            <person name="Pangilinan J."/>
            <person name="Polle J."/>
            <person name="Salamov A."/>
            <person name="Terry A."/>
            <person name="Yamada T."/>
            <person name="Dunigan D.D."/>
            <person name="Grigoriev I.V."/>
            <person name="Claverie J.M."/>
            <person name="Van Etten J.L."/>
        </authorList>
    </citation>
    <scope>NUCLEOTIDE SEQUENCE [LARGE SCALE GENOMIC DNA]</scope>
    <source>
        <strain evidence="10 11">NC64A</strain>
    </source>
</reference>
<dbReference type="InterPro" id="IPR003613">
    <property type="entry name" value="Ubox_domain"/>
</dbReference>
<evidence type="ECO:0000256" key="8">
    <source>
        <dbReference type="ARBA" id="ARBA00022786"/>
    </source>
</evidence>
<dbReference type="GO" id="GO:0005737">
    <property type="term" value="C:cytoplasm"/>
    <property type="evidence" value="ECO:0007669"/>
    <property type="project" value="UniProtKB-SubCell"/>
</dbReference>
<keyword evidence="7" id="KW-0808">Transferase</keyword>
<dbReference type="GeneID" id="17356925"/>
<dbReference type="InParanoid" id="E1Z9M2"/>
<dbReference type="eggNOG" id="KOG2042">
    <property type="taxonomic scope" value="Eukaryota"/>
</dbReference>
<dbReference type="AlphaFoldDB" id="E1Z9M2"/>
<comment type="subcellular location">
    <subcellularLocation>
        <location evidence="2">Cytoplasm</location>
    </subcellularLocation>
</comment>
<evidence type="ECO:0000256" key="4">
    <source>
        <dbReference type="ARBA" id="ARBA00007434"/>
    </source>
</evidence>
<dbReference type="OrthoDB" id="258495at2759"/>
<dbReference type="GO" id="GO:0005634">
    <property type="term" value="C:nucleus"/>
    <property type="evidence" value="ECO:0007669"/>
    <property type="project" value="TreeGrafter"/>
</dbReference>
<dbReference type="RefSeq" id="XP_005849904.1">
    <property type="nucleotide sequence ID" value="XM_005849842.1"/>
</dbReference>
<dbReference type="PANTHER" id="PTHR13931">
    <property type="entry name" value="UBIQUITINATION FACTOR E4"/>
    <property type="match status" value="1"/>
</dbReference>
<comment type="catalytic activity">
    <reaction evidence="1">
        <text>S-ubiquitinyl-[E2 ubiquitin-conjugating enzyme]-L-cysteine + [acceptor protein]-L-lysine = [E2 ubiquitin-conjugating enzyme]-L-cysteine + N(6)-ubiquitinyl-[acceptor protein]-L-lysine.</text>
        <dbReference type="EC" id="2.3.2.27"/>
    </reaction>
</comment>
<dbReference type="Gene3D" id="3.30.40.10">
    <property type="entry name" value="Zinc/RING finger domain, C3HC4 (zinc finger)"/>
    <property type="match status" value="1"/>
</dbReference>
<evidence type="ECO:0000313" key="11">
    <source>
        <dbReference type="Proteomes" id="UP000008141"/>
    </source>
</evidence>
<evidence type="ECO:0000256" key="5">
    <source>
        <dbReference type="ARBA" id="ARBA00012483"/>
    </source>
</evidence>
<dbReference type="GO" id="GO:0036503">
    <property type="term" value="P:ERAD pathway"/>
    <property type="evidence" value="ECO:0007669"/>
    <property type="project" value="InterPro"/>
</dbReference>
<dbReference type="GO" id="GO:0000209">
    <property type="term" value="P:protein polyubiquitination"/>
    <property type="evidence" value="ECO:0007669"/>
    <property type="project" value="TreeGrafter"/>
</dbReference>
<dbReference type="STRING" id="554065.E1Z9M2"/>
<dbReference type="InterPro" id="IPR013083">
    <property type="entry name" value="Znf_RING/FYVE/PHD"/>
</dbReference>
<evidence type="ECO:0000256" key="2">
    <source>
        <dbReference type="ARBA" id="ARBA00004496"/>
    </source>
</evidence>
<keyword evidence="8" id="KW-0833">Ubl conjugation pathway</keyword>
<evidence type="ECO:0000259" key="9">
    <source>
        <dbReference type="PROSITE" id="PS51698"/>
    </source>
</evidence>
<dbReference type="PANTHER" id="PTHR13931:SF2">
    <property type="entry name" value="UBIQUITIN CONJUGATION FACTOR E4 B"/>
    <property type="match status" value="1"/>
</dbReference>
<organism evidence="11">
    <name type="scientific">Chlorella variabilis</name>
    <name type="common">Green alga</name>
    <dbReference type="NCBI Taxonomy" id="554065"/>
    <lineage>
        <taxon>Eukaryota</taxon>
        <taxon>Viridiplantae</taxon>
        <taxon>Chlorophyta</taxon>
        <taxon>core chlorophytes</taxon>
        <taxon>Trebouxiophyceae</taxon>
        <taxon>Chlorellales</taxon>
        <taxon>Chlorellaceae</taxon>
        <taxon>Chlorella clade</taxon>
        <taxon>Chlorella</taxon>
    </lineage>
</organism>
<protein>
    <recommendedName>
        <fullName evidence="5">RING-type E3 ubiquitin transferase</fullName>
        <ecNumber evidence="5">2.3.2.27</ecNumber>
    </recommendedName>
</protein>
<keyword evidence="6" id="KW-0963">Cytoplasm</keyword>
<dbReference type="EC" id="2.3.2.27" evidence="5"/>
<evidence type="ECO:0000256" key="7">
    <source>
        <dbReference type="ARBA" id="ARBA00022679"/>
    </source>
</evidence>
<name>E1Z9M2_CHLVA</name>
<dbReference type="Pfam" id="PF04564">
    <property type="entry name" value="U-box"/>
    <property type="match status" value="1"/>
</dbReference>
<feature type="domain" description="U-box" evidence="9">
    <location>
        <begin position="1"/>
        <end position="67"/>
    </location>
</feature>
<dbReference type="FunFam" id="3.30.40.10:FF:000055">
    <property type="entry name" value="Ubiquitin conjugation factor e4 a"/>
    <property type="match status" value="1"/>
</dbReference>
<dbReference type="Proteomes" id="UP000008141">
    <property type="component" value="Unassembled WGS sequence"/>
</dbReference>